<keyword evidence="1" id="KW-0472">Membrane</keyword>
<evidence type="ECO:0000313" key="2">
    <source>
        <dbReference type="EMBL" id="MCA6078899.1"/>
    </source>
</evidence>
<feature type="transmembrane region" description="Helical" evidence="1">
    <location>
        <begin position="42"/>
        <end position="64"/>
    </location>
</feature>
<protein>
    <submittedName>
        <fullName evidence="2">Uncharacterized protein</fullName>
    </submittedName>
</protein>
<dbReference type="RefSeq" id="WP_225699758.1">
    <property type="nucleotide sequence ID" value="NZ_JAIXNE010000007.1"/>
</dbReference>
<reference evidence="2" key="1">
    <citation type="submission" date="2021-09" db="EMBL/GenBank/DDBJ databases">
        <title>Fulvivirga sp. isolated from coastal sediment.</title>
        <authorList>
            <person name="Yu H."/>
        </authorList>
    </citation>
    <scope>NUCLEOTIDE SEQUENCE</scope>
    <source>
        <strain evidence="2">1062</strain>
    </source>
</reference>
<sequence length="203" mass="23276">MFSEYEVGTLIEIPEISVALTPLKEEFIRHEASMLEISDHDFLALVLMTPSVGVALANGSISLFEELALNKMCRRMSQGGFFLKTDPVVHAMKYLIKAFDRWEDPFFDMIRLTMDVSFDRNVLQNESRRDFADPLKIFIQDLMNVPHIFVNFLSSFVLTDESLTVGERSISGVEFEKLKDIGNRLELTQYPVFQSFLGTFTVK</sequence>
<comment type="caution">
    <text evidence="2">The sequence shown here is derived from an EMBL/GenBank/DDBJ whole genome shotgun (WGS) entry which is preliminary data.</text>
</comment>
<accession>A0A9X1HYR6</accession>
<keyword evidence="3" id="KW-1185">Reference proteome</keyword>
<keyword evidence="1" id="KW-1133">Transmembrane helix</keyword>
<evidence type="ECO:0000313" key="3">
    <source>
        <dbReference type="Proteomes" id="UP001139409"/>
    </source>
</evidence>
<dbReference type="EMBL" id="JAIXNE010000007">
    <property type="protein sequence ID" value="MCA6078899.1"/>
    <property type="molecule type" value="Genomic_DNA"/>
</dbReference>
<name>A0A9X1HYR6_9BACT</name>
<gene>
    <name evidence="2" type="ORF">LDX50_28755</name>
</gene>
<dbReference type="AlphaFoldDB" id="A0A9X1HYR6"/>
<dbReference type="Proteomes" id="UP001139409">
    <property type="component" value="Unassembled WGS sequence"/>
</dbReference>
<evidence type="ECO:0000256" key="1">
    <source>
        <dbReference type="SAM" id="Phobius"/>
    </source>
</evidence>
<keyword evidence="1" id="KW-0812">Transmembrane</keyword>
<organism evidence="2 3">
    <name type="scientific">Fulvivirga sedimenti</name>
    <dbReference type="NCBI Taxonomy" id="2879465"/>
    <lineage>
        <taxon>Bacteria</taxon>
        <taxon>Pseudomonadati</taxon>
        <taxon>Bacteroidota</taxon>
        <taxon>Cytophagia</taxon>
        <taxon>Cytophagales</taxon>
        <taxon>Fulvivirgaceae</taxon>
        <taxon>Fulvivirga</taxon>
    </lineage>
</organism>
<proteinExistence type="predicted"/>